<protein>
    <submittedName>
        <fullName evidence="1">Uncharacterized protein</fullName>
    </submittedName>
</protein>
<proteinExistence type="predicted"/>
<comment type="caution">
    <text evidence="1">The sequence shown here is derived from an EMBL/GenBank/DDBJ whole genome shotgun (WGS) entry which is preliminary data.</text>
</comment>
<organism evidence="1 2">
    <name type="scientific">Elysia crispata</name>
    <name type="common">lettuce slug</name>
    <dbReference type="NCBI Taxonomy" id="231223"/>
    <lineage>
        <taxon>Eukaryota</taxon>
        <taxon>Metazoa</taxon>
        <taxon>Spiralia</taxon>
        <taxon>Lophotrochozoa</taxon>
        <taxon>Mollusca</taxon>
        <taxon>Gastropoda</taxon>
        <taxon>Heterobranchia</taxon>
        <taxon>Euthyneura</taxon>
        <taxon>Panpulmonata</taxon>
        <taxon>Sacoglossa</taxon>
        <taxon>Placobranchoidea</taxon>
        <taxon>Plakobranchidae</taxon>
        <taxon>Elysia</taxon>
    </lineage>
</organism>
<accession>A0AAE0ZVA4</accession>
<gene>
    <name evidence="1" type="ORF">RRG08_044774</name>
</gene>
<dbReference type="AlphaFoldDB" id="A0AAE0ZVA4"/>
<reference evidence="1" key="1">
    <citation type="journal article" date="2023" name="G3 (Bethesda)">
        <title>A reference genome for the long-term kleptoplast-retaining sea slug Elysia crispata morphotype clarki.</title>
        <authorList>
            <person name="Eastman K.E."/>
            <person name="Pendleton A.L."/>
            <person name="Shaikh M.A."/>
            <person name="Suttiyut T."/>
            <person name="Ogas R."/>
            <person name="Tomko P."/>
            <person name="Gavelis G."/>
            <person name="Widhalm J.R."/>
            <person name="Wisecaver J.H."/>
        </authorList>
    </citation>
    <scope>NUCLEOTIDE SEQUENCE</scope>
    <source>
        <strain evidence="1">ECLA1</strain>
    </source>
</reference>
<keyword evidence="2" id="KW-1185">Reference proteome</keyword>
<name>A0AAE0ZVA4_9GAST</name>
<dbReference type="EMBL" id="JAWDGP010003283">
    <property type="protein sequence ID" value="KAK3775716.1"/>
    <property type="molecule type" value="Genomic_DNA"/>
</dbReference>
<evidence type="ECO:0000313" key="2">
    <source>
        <dbReference type="Proteomes" id="UP001283361"/>
    </source>
</evidence>
<evidence type="ECO:0000313" key="1">
    <source>
        <dbReference type="EMBL" id="KAK3775716.1"/>
    </source>
</evidence>
<dbReference type="Proteomes" id="UP001283361">
    <property type="component" value="Unassembled WGS sequence"/>
</dbReference>
<sequence length="67" mass="7356">MWTRSGRAVGEQWTARAPTSVTSVYITDSSDVDHSPDQTVLKQGNRIPFVIVHLNSICCLVGLIAEK</sequence>